<proteinExistence type="predicted"/>
<protein>
    <submittedName>
        <fullName evidence="1">Uncharacterized protein</fullName>
    </submittedName>
</protein>
<dbReference type="Proteomes" id="UP001176429">
    <property type="component" value="Unassembled WGS sequence"/>
</dbReference>
<accession>A0ABT9BA53</accession>
<comment type="caution">
    <text evidence="1">The sequence shown here is derived from an EMBL/GenBank/DDBJ whole genome shotgun (WGS) entry which is preliminary data.</text>
</comment>
<dbReference type="RefSeq" id="WP_305006464.1">
    <property type="nucleotide sequence ID" value="NZ_JAUQSY010000006.1"/>
</dbReference>
<gene>
    <name evidence="1" type="ORF">Q5H93_10415</name>
</gene>
<organism evidence="1 2">
    <name type="scientific">Hymenobacter aranciens</name>
    <dbReference type="NCBI Taxonomy" id="3063996"/>
    <lineage>
        <taxon>Bacteria</taxon>
        <taxon>Pseudomonadati</taxon>
        <taxon>Bacteroidota</taxon>
        <taxon>Cytophagia</taxon>
        <taxon>Cytophagales</taxon>
        <taxon>Hymenobacteraceae</taxon>
        <taxon>Hymenobacter</taxon>
    </lineage>
</organism>
<evidence type="ECO:0000313" key="2">
    <source>
        <dbReference type="Proteomes" id="UP001176429"/>
    </source>
</evidence>
<evidence type="ECO:0000313" key="1">
    <source>
        <dbReference type="EMBL" id="MDO7875145.1"/>
    </source>
</evidence>
<dbReference type="EMBL" id="JAUQSY010000006">
    <property type="protein sequence ID" value="MDO7875145.1"/>
    <property type="molecule type" value="Genomic_DNA"/>
</dbReference>
<reference evidence="1" key="1">
    <citation type="submission" date="2023-07" db="EMBL/GenBank/DDBJ databases">
        <authorList>
            <person name="Kim M.K."/>
        </authorList>
    </citation>
    <scope>NUCLEOTIDE SEQUENCE</scope>
    <source>
        <strain evidence="1">ASUV-10-1</strain>
    </source>
</reference>
<keyword evidence="2" id="KW-1185">Reference proteome</keyword>
<name>A0ABT9BA53_9BACT</name>
<sequence length="230" mass="25163">MLTAKQTNRLTAYENLDTVLQDEADVYKDDDGMQEIATTLHDHLTVLKPLRKAGVRPRKGGATEDKTNAKQFLADVGGEIAGDLFSFGSKINNNTLKAESDYSPADLVKLRGTRLVDVSEHLYDLVGTHATAMGKLAISDARRTEFRTAIDDFSGKKNVGRQQTGTGQATSLSTGKRFALIAELLEDRLLRALRKYKRLNPDFYTRVTAAREVIDLPGSNPGPGDGKPQA</sequence>